<dbReference type="STRING" id="120956.SAMN05421791_10811"/>
<dbReference type="PANTHER" id="PTHR43798:SF33">
    <property type="entry name" value="HYDROLASE, PUTATIVE (AFU_ORTHOLOGUE AFUA_2G14860)-RELATED"/>
    <property type="match status" value="1"/>
</dbReference>
<feature type="active site" evidence="8">
    <location>
        <position position="244"/>
    </location>
</feature>
<evidence type="ECO:0000256" key="6">
    <source>
        <dbReference type="ARBA" id="ARBA00029605"/>
    </source>
</evidence>
<evidence type="ECO:0000256" key="7">
    <source>
        <dbReference type="PIRNR" id="PIRNR005539"/>
    </source>
</evidence>
<feature type="active site" description="Nucleophile" evidence="8">
    <location>
        <position position="104"/>
    </location>
</feature>
<proteinExistence type="inferred from homology"/>
<dbReference type="RefSeq" id="WP_090290176.1">
    <property type="nucleotide sequence ID" value="NZ_FNCK01000008.1"/>
</dbReference>
<dbReference type="PRINTS" id="PR00793">
    <property type="entry name" value="PROAMNOPTASE"/>
</dbReference>
<organism evidence="10 11">
    <name type="scientific">Facklamia miroungae</name>
    <dbReference type="NCBI Taxonomy" id="120956"/>
    <lineage>
        <taxon>Bacteria</taxon>
        <taxon>Bacillati</taxon>
        <taxon>Bacillota</taxon>
        <taxon>Bacilli</taxon>
        <taxon>Lactobacillales</taxon>
        <taxon>Aerococcaceae</taxon>
        <taxon>Facklamia</taxon>
    </lineage>
</organism>
<keyword evidence="5 7" id="KW-0378">Hydrolase</keyword>
<evidence type="ECO:0000256" key="8">
    <source>
        <dbReference type="PIRSR" id="PIRSR005539-1"/>
    </source>
</evidence>
<evidence type="ECO:0000256" key="2">
    <source>
        <dbReference type="ARBA" id="ARBA00010088"/>
    </source>
</evidence>
<dbReference type="InterPro" id="IPR005945">
    <property type="entry name" value="Pro_imino_pep"/>
</dbReference>
<dbReference type="GO" id="GO:0016020">
    <property type="term" value="C:membrane"/>
    <property type="evidence" value="ECO:0007669"/>
    <property type="project" value="TreeGrafter"/>
</dbReference>
<comment type="function">
    <text evidence="7">Releases the N-terminal proline from various substrates.</text>
</comment>
<dbReference type="PANTHER" id="PTHR43798">
    <property type="entry name" value="MONOACYLGLYCEROL LIPASE"/>
    <property type="match status" value="1"/>
</dbReference>
<dbReference type="InterPro" id="IPR050266">
    <property type="entry name" value="AB_hydrolase_sf"/>
</dbReference>
<dbReference type="NCBIfam" id="NF045945">
    <property type="entry name" value="ProImpepLactob"/>
    <property type="match status" value="1"/>
</dbReference>
<dbReference type="InterPro" id="IPR002410">
    <property type="entry name" value="Peptidase_S33"/>
</dbReference>
<comment type="similarity">
    <text evidence="2 7">Belongs to the peptidase S33 family.</text>
</comment>
<dbReference type="EC" id="3.4.11.5" evidence="3 7"/>
<keyword evidence="7" id="KW-0031">Aminopeptidase</keyword>
<dbReference type="EMBL" id="FNCK01000008">
    <property type="protein sequence ID" value="SDG41261.1"/>
    <property type="molecule type" value="Genomic_DNA"/>
</dbReference>
<accession>A0A1G7U1R7</accession>
<dbReference type="Gene3D" id="3.40.50.1820">
    <property type="entry name" value="alpha/beta hydrolase"/>
    <property type="match status" value="1"/>
</dbReference>
<evidence type="ECO:0000256" key="4">
    <source>
        <dbReference type="ARBA" id="ARBA00021843"/>
    </source>
</evidence>
<sequence length="293" mass="33332">MKIIEGKMPFKGHETYYRIVNPAGSKTPLLLLHGGPGSTHNYLEVLDPLAELDDRPLVMYDQIGCGLSMVTGQPELFTAQVWKEELMALRDYLKLDQVHILGQSWGGMLQQIYQIEEQPTGVKSYIFSSTLSSAKLWREEGMRRVNLMPAVHRQAILKAEESGNYQSSDYLEALNVFMERYCCGPVTEDSPACLKREKSAGSEAYMVGWGPNEFTPTGTLSGFEYTDHLREIAQPSLVISGAMDLSSPYIAKTMYDNLPNAEWELFQYSRHMCYIDETEKYINVLIDWLNRKD</sequence>
<evidence type="ECO:0000313" key="10">
    <source>
        <dbReference type="EMBL" id="SDG41261.1"/>
    </source>
</evidence>
<dbReference type="GO" id="GO:0004177">
    <property type="term" value="F:aminopeptidase activity"/>
    <property type="evidence" value="ECO:0007669"/>
    <property type="project" value="UniProtKB-KW"/>
</dbReference>
<evidence type="ECO:0000256" key="1">
    <source>
        <dbReference type="ARBA" id="ARBA00001585"/>
    </source>
</evidence>
<feature type="active site" description="Proton donor" evidence="8">
    <location>
        <position position="271"/>
    </location>
</feature>
<dbReference type="GO" id="GO:0006508">
    <property type="term" value="P:proteolysis"/>
    <property type="evidence" value="ECO:0007669"/>
    <property type="project" value="UniProtKB-KW"/>
</dbReference>
<evidence type="ECO:0000259" key="9">
    <source>
        <dbReference type="Pfam" id="PF00561"/>
    </source>
</evidence>
<dbReference type="InterPro" id="IPR000073">
    <property type="entry name" value="AB_hydrolase_1"/>
</dbReference>
<name>A0A1G7U1R7_9LACT</name>
<dbReference type="PIRSF" id="PIRSF005539">
    <property type="entry name" value="Pept_S33_TRI_F1"/>
    <property type="match status" value="1"/>
</dbReference>
<dbReference type="Pfam" id="PF00561">
    <property type="entry name" value="Abhydrolase_1"/>
    <property type="match status" value="1"/>
</dbReference>
<dbReference type="AlphaFoldDB" id="A0A1G7U1R7"/>
<evidence type="ECO:0000313" key="11">
    <source>
        <dbReference type="Proteomes" id="UP000199708"/>
    </source>
</evidence>
<comment type="catalytic activity">
    <reaction evidence="1 7">
        <text>Release of N-terminal proline from a peptide.</text>
        <dbReference type="EC" id="3.4.11.5"/>
    </reaction>
</comment>
<dbReference type="SUPFAM" id="SSF53474">
    <property type="entry name" value="alpha/beta-Hydrolases"/>
    <property type="match status" value="1"/>
</dbReference>
<keyword evidence="7" id="KW-0645">Protease</keyword>
<keyword evidence="11" id="KW-1185">Reference proteome</keyword>
<protein>
    <recommendedName>
        <fullName evidence="4 7">Proline iminopeptidase</fullName>
        <shortName evidence="7">PIP</shortName>
        <ecNumber evidence="3 7">3.4.11.5</ecNumber>
    </recommendedName>
    <alternativeName>
        <fullName evidence="6 7">Prolyl aminopeptidase</fullName>
    </alternativeName>
</protein>
<dbReference type="Proteomes" id="UP000199708">
    <property type="component" value="Unassembled WGS sequence"/>
</dbReference>
<feature type="domain" description="AB hydrolase-1" evidence="9">
    <location>
        <begin position="28"/>
        <end position="277"/>
    </location>
</feature>
<dbReference type="NCBIfam" id="TIGR01250">
    <property type="entry name" value="pro_imino_pep_2"/>
    <property type="match status" value="1"/>
</dbReference>
<evidence type="ECO:0000256" key="3">
    <source>
        <dbReference type="ARBA" id="ARBA00012568"/>
    </source>
</evidence>
<dbReference type="InterPro" id="IPR029058">
    <property type="entry name" value="AB_hydrolase_fold"/>
</dbReference>
<dbReference type="OrthoDB" id="9775557at2"/>
<gene>
    <name evidence="10" type="ORF">SAMN05421791_10811</name>
</gene>
<evidence type="ECO:0000256" key="5">
    <source>
        <dbReference type="ARBA" id="ARBA00022801"/>
    </source>
</evidence>
<reference evidence="10 11" key="1">
    <citation type="submission" date="2016-10" db="EMBL/GenBank/DDBJ databases">
        <authorList>
            <person name="de Groot N.N."/>
        </authorList>
    </citation>
    <scope>NUCLEOTIDE SEQUENCE [LARGE SCALE GENOMIC DNA]</scope>
    <source>
        <strain evidence="10 11">ATCC BAA-466</strain>
    </source>
</reference>